<keyword evidence="3" id="KW-0963">Cytoplasm</keyword>
<gene>
    <name evidence="9" type="ORF">GV64_07030</name>
</gene>
<comment type="similarity">
    <text evidence="2">Belongs to the PhoH family.</text>
</comment>
<evidence type="ECO:0000256" key="3">
    <source>
        <dbReference type="ARBA" id="ARBA00022490"/>
    </source>
</evidence>
<feature type="domain" description="PhoH-like protein" evidence="8">
    <location>
        <begin position="126"/>
        <end position="329"/>
    </location>
</feature>
<evidence type="ECO:0000256" key="1">
    <source>
        <dbReference type="ARBA" id="ARBA00004496"/>
    </source>
</evidence>
<sequence length="379" mass="42286">MNTNIQGQPTPDSHGTDHNVCRFSLEPDEPLRFAELCGQFNQHLKQIEERLDVIIRHRGNTFAITGENDRADVAGEILKRLFRETGKDEPLSPNTVHLFLQESAVEWIHEEPTDKLISLRTRKGLITPRGPNQQNYIKSILQYDINFGIGPAGTGKTYLAVAAAVQALEEEQIRRILLVRPAVEAGEKLGFLPGDLSQKIDPYLRPLYDALYEMLGFERVDRLIEKNVIEVAPLAYMRGRTLNNSFIILDEAQNTTQEQMKMFLTRIGFGSTAVITGDITQVDLPRGTRSGLASAIEVLKGVEGIGFTWFTAKDVVRHPLVQRIVQAYDRYDKLTQRQPENKGSRPAKKPSTAKDSQAAEDSTDGSLSASDSSPSKGMQ</sequence>
<proteinExistence type="inferred from homology"/>
<feature type="region of interest" description="Disordered" evidence="7">
    <location>
        <begin position="334"/>
        <end position="379"/>
    </location>
</feature>
<reference evidence="9 10" key="1">
    <citation type="submission" date="2014-06" db="EMBL/GenBank/DDBJ databases">
        <title>Whole Genome Sequences of Three Symbiotic Endozoicomonas Bacteria.</title>
        <authorList>
            <person name="Neave M.J."/>
            <person name="Apprill A."/>
            <person name="Voolstra C.R."/>
        </authorList>
    </citation>
    <scope>NUCLEOTIDE SEQUENCE [LARGE SCALE GENOMIC DNA]</scope>
    <source>
        <strain evidence="9 10">DSM 22380</strain>
    </source>
</reference>
<evidence type="ECO:0000256" key="2">
    <source>
        <dbReference type="ARBA" id="ARBA00010393"/>
    </source>
</evidence>
<dbReference type="Gene3D" id="3.40.50.300">
    <property type="entry name" value="P-loop containing nucleotide triphosphate hydrolases"/>
    <property type="match status" value="1"/>
</dbReference>
<evidence type="ECO:0000256" key="5">
    <source>
        <dbReference type="ARBA" id="ARBA00022840"/>
    </source>
</evidence>
<evidence type="ECO:0000256" key="7">
    <source>
        <dbReference type="SAM" id="MobiDB-lite"/>
    </source>
</evidence>
<dbReference type="SUPFAM" id="SSF52540">
    <property type="entry name" value="P-loop containing nucleoside triphosphate hydrolases"/>
    <property type="match status" value="1"/>
</dbReference>
<evidence type="ECO:0000256" key="4">
    <source>
        <dbReference type="ARBA" id="ARBA00022741"/>
    </source>
</evidence>
<dbReference type="PANTHER" id="PTHR30473">
    <property type="entry name" value="PROTEIN PHOH"/>
    <property type="match status" value="1"/>
</dbReference>
<evidence type="ECO:0000313" key="9">
    <source>
        <dbReference type="EMBL" id="KEI70524.1"/>
    </source>
</evidence>
<evidence type="ECO:0000313" key="10">
    <source>
        <dbReference type="Proteomes" id="UP000027997"/>
    </source>
</evidence>
<dbReference type="Pfam" id="PF02562">
    <property type="entry name" value="PhoH"/>
    <property type="match status" value="1"/>
</dbReference>
<comment type="caution">
    <text evidence="9">The sequence shown here is derived from an EMBL/GenBank/DDBJ whole genome shotgun (WGS) entry which is preliminary data.</text>
</comment>
<dbReference type="Proteomes" id="UP000027997">
    <property type="component" value="Unassembled WGS sequence"/>
</dbReference>
<dbReference type="AlphaFoldDB" id="A0A081K8P8"/>
<protein>
    <recommendedName>
        <fullName evidence="6">PhoH-like protein</fullName>
    </recommendedName>
</protein>
<keyword evidence="5 9" id="KW-0067">ATP-binding</keyword>
<comment type="subcellular location">
    <subcellularLocation>
        <location evidence="1">Cytoplasm</location>
    </subcellularLocation>
</comment>
<dbReference type="InterPro" id="IPR003714">
    <property type="entry name" value="PhoH"/>
</dbReference>
<feature type="compositionally biased region" description="Basic and acidic residues" evidence="7">
    <location>
        <begin position="334"/>
        <end position="343"/>
    </location>
</feature>
<feature type="compositionally biased region" description="Low complexity" evidence="7">
    <location>
        <begin position="364"/>
        <end position="379"/>
    </location>
</feature>
<dbReference type="EMBL" id="JOJP01000001">
    <property type="protein sequence ID" value="KEI70524.1"/>
    <property type="molecule type" value="Genomic_DNA"/>
</dbReference>
<dbReference type="GO" id="GO:0005829">
    <property type="term" value="C:cytosol"/>
    <property type="evidence" value="ECO:0007669"/>
    <property type="project" value="TreeGrafter"/>
</dbReference>
<name>A0A081K8P8_9GAMM</name>
<keyword evidence="4" id="KW-0547">Nucleotide-binding</keyword>
<dbReference type="InterPro" id="IPR027417">
    <property type="entry name" value="P-loop_NTPase"/>
</dbReference>
<dbReference type="STRING" id="305900.GV64_07030"/>
<evidence type="ECO:0000256" key="6">
    <source>
        <dbReference type="ARBA" id="ARBA00039970"/>
    </source>
</evidence>
<evidence type="ECO:0000259" key="8">
    <source>
        <dbReference type="Pfam" id="PF02562"/>
    </source>
</evidence>
<dbReference type="FunFam" id="3.40.50.300:FF:000013">
    <property type="entry name" value="PhoH family ATPase"/>
    <property type="match status" value="1"/>
</dbReference>
<dbReference type="GO" id="GO:0005524">
    <property type="term" value="F:ATP binding"/>
    <property type="evidence" value="ECO:0007669"/>
    <property type="project" value="UniProtKB-KW"/>
</dbReference>
<keyword evidence="10" id="KW-1185">Reference proteome</keyword>
<dbReference type="InterPro" id="IPR051451">
    <property type="entry name" value="PhoH2-like"/>
</dbReference>
<dbReference type="RefSeq" id="WP_020580895.1">
    <property type="nucleotide sequence ID" value="NZ_JOJP01000001.1"/>
</dbReference>
<organism evidence="9 10">
    <name type="scientific">Endozoicomonas elysicola</name>
    <dbReference type="NCBI Taxonomy" id="305900"/>
    <lineage>
        <taxon>Bacteria</taxon>
        <taxon>Pseudomonadati</taxon>
        <taxon>Pseudomonadota</taxon>
        <taxon>Gammaproteobacteria</taxon>
        <taxon>Oceanospirillales</taxon>
        <taxon>Endozoicomonadaceae</taxon>
        <taxon>Endozoicomonas</taxon>
    </lineage>
</organism>
<accession>A0A081K8P8</accession>
<dbReference type="eggNOG" id="COG1702">
    <property type="taxonomic scope" value="Bacteria"/>
</dbReference>
<dbReference type="PANTHER" id="PTHR30473:SF1">
    <property type="entry name" value="PHOH-LIKE PROTEIN"/>
    <property type="match status" value="1"/>
</dbReference>